<gene>
    <name evidence="1" type="ORF">BJX63DRAFT_55360</name>
</gene>
<proteinExistence type="predicted"/>
<reference evidence="1 2" key="1">
    <citation type="submission" date="2024-07" db="EMBL/GenBank/DDBJ databases">
        <title>Section-level genome sequencing and comparative genomics of Aspergillus sections Usti and Cavernicolus.</title>
        <authorList>
            <consortium name="Lawrence Berkeley National Laboratory"/>
            <person name="Nybo J.L."/>
            <person name="Vesth T.C."/>
            <person name="Theobald S."/>
            <person name="Frisvad J.C."/>
            <person name="Larsen T.O."/>
            <person name="Kjaerboelling I."/>
            <person name="Rothschild-Mancinelli K."/>
            <person name="Lyhne E.K."/>
            <person name="Kogle M.E."/>
            <person name="Barry K."/>
            <person name="Clum A."/>
            <person name="Na H."/>
            <person name="Ledsgaard L."/>
            <person name="Lin J."/>
            <person name="Lipzen A."/>
            <person name="Kuo A."/>
            <person name="Riley R."/>
            <person name="Mondo S."/>
            <person name="Labutti K."/>
            <person name="Haridas S."/>
            <person name="Pangalinan J."/>
            <person name="Salamov A.A."/>
            <person name="Simmons B.A."/>
            <person name="Magnuson J.K."/>
            <person name="Chen J."/>
            <person name="Drula E."/>
            <person name="Henrissat B."/>
            <person name="Wiebenga A."/>
            <person name="Lubbers R.J."/>
            <person name="Gomes A.C."/>
            <person name="Makela M.R."/>
            <person name="Stajich J."/>
            <person name="Grigoriev I.V."/>
            <person name="Mortensen U.H."/>
            <person name="De Vries R.P."/>
            <person name="Baker S.E."/>
            <person name="Andersen M.R."/>
        </authorList>
    </citation>
    <scope>NUCLEOTIDE SEQUENCE [LARGE SCALE GENOMIC DNA]</scope>
    <source>
        <strain evidence="1 2">CBS 588.65</strain>
    </source>
</reference>
<dbReference type="EMBL" id="JBFXLT010000125">
    <property type="protein sequence ID" value="KAL2807964.1"/>
    <property type="molecule type" value="Genomic_DNA"/>
</dbReference>
<evidence type="ECO:0008006" key="3">
    <source>
        <dbReference type="Google" id="ProtNLM"/>
    </source>
</evidence>
<comment type="caution">
    <text evidence="1">The sequence shown here is derived from an EMBL/GenBank/DDBJ whole genome shotgun (WGS) entry which is preliminary data.</text>
</comment>
<protein>
    <recommendedName>
        <fullName evidence="3">Secreted protein</fullName>
    </recommendedName>
</protein>
<sequence>MTRFLMLSRVAFVSAPKCRWPALGCCSCLGPTGYQANSHGHRGSYHSYTASNNRFEIKLARHRDERRM</sequence>
<name>A0ABR4GXT7_9EURO</name>
<keyword evidence="2" id="KW-1185">Reference proteome</keyword>
<evidence type="ECO:0000313" key="1">
    <source>
        <dbReference type="EMBL" id="KAL2807964.1"/>
    </source>
</evidence>
<accession>A0ABR4GXT7</accession>
<organism evidence="1 2">
    <name type="scientific">Aspergillus granulosus</name>
    <dbReference type="NCBI Taxonomy" id="176169"/>
    <lineage>
        <taxon>Eukaryota</taxon>
        <taxon>Fungi</taxon>
        <taxon>Dikarya</taxon>
        <taxon>Ascomycota</taxon>
        <taxon>Pezizomycotina</taxon>
        <taxon>Eurotiomycetes</taxon>
        <taxon>Eurotiomycetidae</taxon>
        <taxon>Eurotiales</taxon>
        <taxon>Aspergillaceae</taxon>
        <taxon>Aspergillus</taxon>
        <taxon>Aspergillus subgen. Nidulantes</taxon>
    </lineage>
</organism>
<evidence type="ECO:0000313" key="2">
    <source>
        <dbReference type="Proteomes" id="UP001610334"/>
    </source>
</evidence>
<dbReference type="Proteomes" id="UP001610334">
    <property type="component" value="Unassembled WGS sequence"/>
</dbReference>